<reference evidence="1" key="1">
    <citation type="submission" date="2022-07" db="EMBL/GenBank/DDBJ databases">
        <title>Phylogenomic reconstructions and comparative analyses of Kickxellomycotina fungi.</title>
        <authorList>
            <person name="Reynolds N.K."/>
            <person name="Stajich J.E."/>
            <person name="Barry K."/>
            <person name="Grigoriev I.V."/>
            <person name="Crous P."/>
            <person name="Smith M.E."/>
        </authorList>
    </citation>
    <scope>NUCLEOTIDE SEQUENCE</scope>
    <source>
        <strain evidence="1">CBS 109366</strain>
    </source>
</reference>
<evidence type="ECO:0000313" key="2">
    <source>
        <dbReference type="Proteomes" id="UP001140234"/>
    </source>
</evidence>
<accession>A0ACC1K2G2</accession>
<comment type="caution">
    <text evidence="1">The sequence shown here is derived from an EMBL/GenBank/DDBJ whole genome shotgun (WGS) entry which is preliminary data.</text>
</comment>
<evidence type="ECO:0000313" key="1">
    <source>
        <dbReference type="EMBL" id="KAJ2771971.1"/>
    </source>
</evidence>
<organism evidence="1 2">
    <name type="scientific">Coemansia nantahalensis</name>
    <dbReference type="NCBI Taxonomy" id="2789366"/>
    <lineage>
        <taxon>Eukaryota</taxon>
        <taxon>Fungi</taxon>
        <taxon>Fungi incertae sedis</taxon>
        <taxon>Zoopagomycota</taxon>
        <taxon>Kickxellomycotina</taxon>
        <taxon>Kickxellomycetes</taxon>
        <taxon>Kickxellales</taxon>
        <taxon>Kickxellaceae</taxon>
        <taxon>Coemansia</taxon>
    </lineage>
</organism>
<protein>
    <submittedName>
        <fullName evidence="1">Uncharacterized protein</fullName>
    </submittedName>
</protein>
<gene>
    <name evidence="1" type="ORF">IWQ57_001971</name>
</gene>
<sequence length="557" mass="57514">MGDCGSVVVGAVRRRRDVMVVVAGVFLMTFITALDSSATMAIQPQVLSDFGAMARGGAVSVVTLLLQGGARLGFTQAAVYFGYPAAGAGALALHTAGFLACAAAHSFAALFAGTIVWGLGMTGFATLAAIAVADTLPLHLRGSVAAYASLPSILNYFLGVELGGRLVRRWRWVYGALCIVAVACAAPIALALRRVVRRALWKSGDADGAGPRPPWPRRLGRVLLEVDAPGLALITGGLLALLAPIGLQANAAHGWASAAMIAPLVTGAVTLAAAWYYEARVARWPAVPGRLLRVRTMACAVAAATLFYYALGVTLLYYNTYLQTAGGLSAHTAMLLEQGTSGVSVGLLAAGWAMQWSRRYRRWAGAGWALALLAAGLMTHSRGAAQSSKAEVVVVQLLFGTGAGLVVGSLGVGVQAAVAGADVPIAISLFAMSEYVGCVLGQGTATAIWMNVLPARLASRLPSDVDVQRAINNLTYYQALPSAQQTVVNNAYTHTQLLLTVCGICAITLAGAAMLGLEPLSLEPPPAPTPASTPGDRDGDSLTSDTKDARHVAPAEQ</sequence>
<keyword evidence="2" id="KW-1185">Reference proteome</keyword>
<name>A0ACC1K2G2_9FUNG</name>
<dbReference type="Proteomes" id="UP001140234">
    <property type="component" value="Unassembled WGS sequence"/>
</dbReference>
<dbReference type="EMBL" id="JANBUJ010000447">
    <property type="protein sequence ID" value="KAJ2771971.1"/>
    <property type="molecule type" value="Genomic_DNA"/>
</dbReference>
<proteinExistence type="predicted"/>